<keyword evidence="2" id="KW-0812">Transmembrane</keyword>
<feature type="region of interest" description="Disordered" evidence="1">
    <location>
        <begin position="24"/>
        <end position="49"/>
    </location>
</feature>
<dbReference type="KEGG" id="amx:AM2010_1578"/>
<gene>
    <name evidence="3" type="ORF">AM2010_1578</name>
</gene>
<reference evidence="3 4" key="1">
    <citation type="submission" date="2015-06" db="EMBL/GenBank/DDBJ databases">
        <authorList>
            <person name="Kim K.M."/>
        </authorList>
    </citation>
    <scope>NUCLEOTIDE SEQUENCE [LARGE SCALE GENOMIC DNA]</scope>
    <source>
        <strain evidence="3 4">KCTC 22370</strain>
    </source>
</reference>
<keyword evidence="2" id="KW-0472">Membrane</keyword>
<keyword evidence="4" id="KW-1185">Reference proteome</keyword>
<dbReference type="PATRIC" id="fig|543877.4.peg.1604"/>
<dbReference type="RefSeq" id="WP_047806620.1">
    <property type="nucleotide sequence ID" value="NZ_CP011805.1"/>
</dbReference>
<evidence type="ECO:0000313" key="3">
    <source>
        <dbReference type="EMBL" id="AKM07647.1"/>
    </source>
</evidence>
<dbReference type="STRING" id="543877.AM2010_1578"/>
<accession>A0A0G3X8Y4</accession>
<evidence type="ECO:0000313" key="4">
    <source>
        <dbReference type="Proteomes" id="UP000037643"/>
    </source>
</evidence>
<dbReference type="EMBL" id="CP011805">
    <property type="protein sequence ID" value="AKM07647.1"/>
    <property type="molecule type" value="Genomic_DNA"/>
</dbReference>
<organism evidence="3 4">
    <name type="scientific">Pelagerythrobacter marensis</name>
    <dbReference type="NCBI Taxonomy" id="543877"/>
    <lineage>
        <taxon>Bacteria</taxon>
        <taxon>Pseudomonadati</taxon>
        <taxon>Pseudomonadota</taxon>
        <taxon>Alphaproteobacteria</taxon>
        <taxon>Sphingomonadales</taxon>
        <taxon>Erythrobacteraceae</taxon>
        <taxon>Pelagerythrobacter</taxon>
    </lineage>
</organism>
<protein>
    <submittedName>
        <fullName evidence="3">Uncharacterized protein</fullName>
    </submittedName>
</protein>
<dbReference type="Proteomes" id="UP000037643">
    <property type="component" value="Chromosome"/>
</dbReference>
<feature type="transmembrane region" description="Helical" evidence="2">
    <location>
        <begin position="6"/>
        <end position="22"/>
    </location>
</feature>
<proteinExistence type="predicted"/>
<evidence type="ECO:0000256" key="2">
    <source>
        <dbReference type="SAM" id="Phobius"/>
    </source>
</evidence>
<dbReference type="OrthoDB" id="7579171at2"/>
<dbReference type="AlphaFoldDB" id="A0A0G3X8Y4"/>
<keyword evidence="2" id="KW-1133">Transmembrane helix</keyword>
<evidence type="ECO:0000256" key="1">
    <source>
        <dbReference type="SAM" id="MobiDB-lite"/>
    </source>
</evidence>
<sequence>MNLWTAIVVIVAIWGIVQIFRTRREDRRERRRGGHDHATGTPPGDAEARREIEDLRERIKVLEKITVDGREAKAIADEIERLRD</sequence>
<name>A0A0G3X8Y4_9SPHN</name>